<dbReference type="Pfam" id="PF01266">
    <property type="entry name" value="DAO"/>
    <property type="match status" value="1"/>
</dbReference>
<accession>A0ABZ1CN93</accession>
<dbReference type="Gene3D" id="3.50.50.60">
    <property type="entry name" value="FAD/NAD(P)-binding domain"/>
    <property type="match status" value="1"/>
</dbReference>
<dbReference type="PANTHER" id="PTHR13847:SF281">
    <property type="entry name" value="FAD DEPENDENT OXIDOREDUCTASE DOMAIN-CONTAINING PROTEIN"/>
    <property type="match status" value="1"/>
</dbReference>
<protein>
    <recommendedName>
        <fullName evidence="1">FAD dependent oxidoreductase domain-containing protein</fullName>
    </recommendedName>
</protein>
<organism evidence="2 3">
    <name type="scientific">Kwoniella shivajii</name>
    <dbReference type="NCBI Taxonomy" id="564305"/>
    <lineage>
        <taxon>Eukaryota</taxon>
        <taxon>Fungi</taxon>
        <taxon>Dikarya</taxon>
        <taxon>Basidiomycota</taxon>
        <taxon>Agaricomycotina</taxon>
        <taxon>Tremellomycetes</taxon>
        <taxon>Tremellales</taxon>
        <taxon>Cryptococcaceae</taxon>
        <taxon>Kwoniella</taxon>
    </lineage>
</organism>
<evidence type="ECO:0000259" key="1">
    <source>
        <dbReference type="Pfam" id="PF01266"/>
    </source>
</evidence>
<dbReference type="InterPro" id="IPR006076">
    <property type="entry name" value="FAD-dep_OxRdtase"/>
</dbReference>
<reference evidence="2 3" key="1">
    <citation type="submission" date="2024-01" db="EMBL/GenBank/DDBJ databases">
        <title>Comparative genomics of Cryptococcus and Kwoniella reveals pathogenesis evolution and contrasting modes of karyotype evolution via chromosome fusion or intercentromeric recombination.</title>
        <authorList>
            <person name="Coelho M.A."/>
            <person name="David-Palma M."/>
            <person name="Shea T."/>
            <person name="Bowers K."/>
            <person name="McGinley-Smith S."/>
            <person name="Mohammad A.W."/>
            <person name="Gnirke A."/>
            <person name="Yurkov A.M."/>
            <person name="Nowrousian M."/>
            <person name="Sun S."/>
            <person name="Cuomo C.A."/>
            <person name="Heitman J."/>
        </authorList>
    </citation>
    <scope>NUCLEOTIDE SEQUENCE [LARGE SCALE GENOMIC DNA]</scope>
    <source>
        <strain evidence="2">CBS 11374</strain>
    </source>
</reference>
<dbReference type="Gene3D" id="3.30.9.10">
    <property type="entry name" value="D-Amino Acid Oxidase, subunit A, domain 2"/>
    <property type="match status" value="1"/>
</dbReference>
<dbReference type="Proteomes" id="UP001329825">
    <property type="component" value="Chromosome 1"/>
</dbReference>
<feature type="domain" description="FAD dependent oxidoreductase" evidence="1">
    <location>
        <begin position="37"/>
        <end position="247"/>
    </location>
</feature>
<evidence type="ECO:0000313" key="3">
    <source>
        <dbReference type="Proteomes" id="UP001329825"/>
    </source>
</evidence>
<sequence>MSGTDSSGVKKTVWMERDDLLSQSPSYPQLTQDTKTDVLVVGGGIAGLHITYELLNSGMKKVILVEDGKIGSGETGRTTGHLSADNEYNEFMGLHGAEGTAQIAAAQQAAIERIASIVDKHQIDCDFVRVPGYMFHGLPTSSSEFRVDTLEELYEAAEKTGKLDVSIVNDAFIKGFKSGPAVKFGNQATFHPTKYIQALAKVISDMGGEIYEKTRYMKHSEENGRVTASLENEKKIQAESLVMATNVPLQKVSL</sequence>
<evidence type="ECO:0000313" key="2">
    <source>
        <dbReference type="EMBL" id="WRT63106.1"/>
    </source>
</evidence>
<dbReference type="InterPro" id="IPR036188">
    <property type="entry name" value="FAD/NAD-bd_sf"/>
</dbReference>
<dbReference type="GeneID" id="87952140"/>
<proteinExistence type="predicted"/>
<keyword evidence="3" id="KW-1185">Reference proteome</keyword>
<name>A0ABZ1CN93_9TREE</name>
<dbReference type="EMBL" id="CP141881">
    <property type="protein sequence ID" value="WRT63106.1"/>
    <property type="molecule type" value="Genomic_DNA"/>
</dbReference>
<dbReference type="RefSeq" id="XP_062787846.1">
    <property type="nucleotide sequence ID" value="XM_062931795.1"/>
</dbReference>
<dbReference type="SUPFAM" id="SSF51905">
    <property type="entry name" value="FAD/NAD(P)-binding domain"/>
    <property type="match status" value="1"/>
</dbReference>
<gene>
    <name evidence="2" type="ORF">IL334_000009</name>
</gene>
<dbReference type="PANTHER" id="PTHR13847">
    <property type="entry name" value="SARCOSINE DEHYDROGENASE-RELATED"/>
    <property type="match status" value="1"/>
</dbReference>